<dbReference type="PANTHER" id="PTHR43581">
    <property type="entry name" value="ATP/GTP PHOSPHATASE"/>
    <property type="match status" value="1"/>
</dbReference>
<reference evidence="3 4" key="1">
    <citation type="submission" date="2019-08" db="EMBL/GenBank/DDBJ databases">
        <title>Genome sequencing of Paenibacillus faecis DSM 23593(T).</title>
        <authorList>
            <person name="Kook J.-K."/>
            <person name="Park S.-N."/>
            <person name="Lim Y.K."/>
        </authorList>
    </citation>
    <scope>NUCLEOTIDE SEQUENCE [LARGE SCALE GENOMIC DNA]</scope>
    <source>
        <strain evidence="3 4">DSM 23593</strain>
    </source>
</reference>
<protein>
    <submittedName>
        <fullName evidence="3">AAA family ATPase</fullName>
    </submittedName>
</protein>
<evidence type="ECO:0000259" key="1">
    <source>
        <dbReference type="Pfam" id="PF13175"/>
    </source>
</evidence>
<dbReference type="Pfam" id="PF20469">
    <property type="entry name" value="OLD-like_TOPRIM"/>
    <property type="match status" value="1"/>
</dbReference>
<dbReference type="InterPro" id="IPR034139">
    <property type="entry name" value="TOPRIM_OLD"/>
</dbReference>
<sequence>MNENNRTLRSLIKMFLSELRIWNFRKYGSGELEAETGKSKPGLFVKFNPGLNIIVGENDSGKTAIIDALKLVLTTQSNDYLRLEYEDFHMPNVATLEEERTDSLEIQCIFRDLKPHEAKNFLEWLSFETVGTEKTFYLKVILKGRRKGRRVYYDVKAGTDEEGSLMNSEARALLRATYLKPLRDAEHELAPRKNSRLSQILDNHQAFEDKENHHLKRVMEQANKLILHYFQGHDGTQTFEDQSGKLLLEKINTYLKEFSPSTLPLNSIFSISDLKLRTILEKLSLELSVNKSGLGSHNLLFIAVELLLLNREQYTGLKIALVEEIEAHIHPQAQLRLIEYLQKESVDLGVQLILTTHSTVLASKVSLKNLILCNNGNCFSMDPGSTKLEVGDYSFLERFLDSTKANFFFAKGVILVEGDAEHLLLPTIAEIIGRPLSKYGTTLVNVGSTAFLRYSRIFQRQDETLGKMNIPVAIITDNDVRPTFSQHGDNITDRKEIETSRRKKVELYDGQTVKTFVSPFWTLEYDLATGGNLTNEFYQAVLYAKKIQNSDKYGLTEEKKVACDQEVETNLAKWQQEGFSQEKIAFEIYTGIMLKENDKVSKAIVAQCLAGILNETKDKAKLKEKILKDKNLNYIVQAINYATAGLEGDT</sequence>
<keyword evidence="4" id="KW-1185">Reference proteome</keyword>
<dbReference type="InterPro" id="IPR027417">
    <property type="entry name" value="P-loop_NTPase"/>
</dbReference>
<dbReference type="Proteomes" id="UP000325218">
    <property type="component" value="Unassembled WGS sequence"/>
</dbReference>
<dbReference type="AlphaFoldDB" id="A0A5D0D237"/>
<feature type="domain" description="Endonuclease GajA/Old nuclease/RecF-like AAA" evidence="1">
    <location>
        <begin position="14"/>
        <end position="361"/>
    </location>
</feature>
<feature type="domain" description="OLD protein-like TOPRIM" evidence="2">
    <location>
        <begin position="408"/>
        <end position="479"/>
    </location>
</feature>
<dbReference type="SUPFAM" id="SSF52540">
    <property type="entry name" value="P-loop containing nucleoside triphosphate hydrolases"/>
    <property type="match status" value="1"/>
</dbReference>
<evidence type="ECO:0000313" key="3">
    <source>
        <dbReference type="EMBL" id="TYA14755.1"/>
    </source>
</evidence>
<dbReference type="Pfam" id="PF13175">
    <property type="entry name" value="AAA_15"/>
    <property type="match status" value="1"/>
</dbReference>
<proteinExistence type="predicted"/>
<accession>A0A5D0D237</accession>
<comment type="caution">
    <text evidence="3">The sequence shown here is derived from an EMBL/GenBank/DDBJ whole genome shotgun (WGS) entry which is preliminary data.</text>
</comment>
<dbReference type="EMBL" id="VSDO01000001">
    <property type="protein sequence ID" value="TYA14755.1"/>
    <property type="molecule type" value="Genomic_DNA"/>
</dbReference>
<dbReference type="OrthoDB" id="308933at2"/>
<name>A0A5D0D237_9BACL</name>
<dbReference type="InterPro" id="IPR041685">
    <property type="entry name" value="AAA_GajA/Old/RecF-like"/>
</dbReference>
<dbReference type="InterPro" id="IPR051396">
    <property type="entry name" value="Bact_Antivir_Def_Nuclease"/>
</dbReference>
<gene>
    <name evidence="3" type="ORF">FRY98_03500</name>
</gene>
<evidence type="ECO:0000259" key="2">
    <source>
        <dbReference type="Pfam" id="PF20469"/>
    </source>
</evidence>
<dbReference type="PANTHER" id="PTHR43581:SF4">
    <property type="entry name" value="ATP_GTP PHOSPHATASE"/>
    <property type="match status" value="1"/>
</dbReference>
<dbReference type="CDD" id="cd01026">
    <property type="entry name" value="TOPRIM_OLD"/>
    <property type="match status" value="1"/>
</dbReference>
<evidence type="ECO:0000313" key="4">
    <source>
        <dbReference type="Proteomes" id="UP000325218"/>
    </source>
</evidence>
<dbReference type="Gene3D" id="3.40.50.300">
    <property type="entry name" value="P-loop containing nucleotide triphosphate hydrolases"/>
    <property type="match status" value="1"/>
</dbReference>
<organism evidence="3 4">
    <name type="scientific">Paenibacillus faecis</name>
    <dbReference type="NCBI Taxonomy" id="862114"/>
    <lineage>
        <taxon>Bacteria</taxon>
        <taxon>Bacillati</taxon>
        <taxon>Bacillota</taxon>
        <taxon>Bacilli</taxon>
        <taxon>Bacillales</taxon>
        <taxon>Paenibacillaceae</taxon>
        <taxon>Paenibacillus</taxon>
    </lineage>
</organism>